<dbReference type="GO" id="GO:0004252">
    <property type="term" value="F:serine-type endopeptidase activity"/>
    <property type="evidence" value="ECO:0007669"/>
    <property type="project" value="InterPro"/>
</dbReference>
<keyword evidence="7" id="KW-0720">Serine protease</keyword>
<keyword evidence="3" id="KW-1003">Cell membrane</keyword>
<accession>B4RJ00</accession>
<evidence type="ECO:0000256" key="7">
    <source>
        <dbReference type="ARBA" id="ARBA00022825"/>
    </source>
</evidence>
<evidence type="ECO:0000256" key="10">
    <source>
        <dbReference type="SAM" id="MobiDB-lite"/>
    </source>
</evidence>
<evidence type="ECO:0000256" key="8">
    <source>
        <dbReference type="ARBA" id="ARBA00022989"/>
    </source>
</evidence>
<evidence type="ECO:0000256" key="1">
    <source>
        <dbReference type="ARBA" id="ARBA00004236"/>
    </source>
</evidence>
<dbReference type="CDD" id="cd07023">
    <property type="entry name" value="S49_Sppa_N_C"/>
    <property type="match status" value="1"/>
</dbReference>
<evidence type="ECO:0000256" key="9">
    <source>
        <dbReference type="ARBA" id="ARBA00023136"/>
    </source>
</evidence>
<dbReference type="NCBIfam" id="NF008745">
    <property type="entry name" value="PRK11778.1"/>
    <property type="match status" value="1"/>
</dbReference>
<name>B4RJ00_NEIG2</name>
<organism evidence="14 15">
    <name type="scientific">Neisseria gonorrhoeae (strain NCCP11945)</name>
    <dbReference type="NCBI Taxonomy" id="521006"/>
    <lineage>
        <taxon>Bacteria</taxon>
        <taxon>Pseudomonadati</taxon>
        <taxon>Pseudomonadota</taxon>
        <taxon>Betaproteobacteria</taxon>
        <taxon>Neisseriales</taxon>
        <taxon>Neisseriaceae</taxon>
        <taxon>Neisseria</taxon>
    </lineage>
</organism>
<feature type="transmembrane region" description="Helical" evidence="11">
    <location>
        <begin position="27"/>
        <end position="49"/>
    </location>
</feature>
<dbReference type="Gene3D" id="3.90.226.10">
    <property type="entry name" value="2-enoyl-CoA Hydratase, Chain A, domain 1"/>
    <property type="match status" value="1"/>
</dbReference>
<dbReference type="SUPFAM" id="SSF52096">
    <property type="entry name" value="ClpP/crotonase"/>
    <property type="match status" value="1"/>
</dbReference>
<keyword evidence="4 14" id="KW-0645">Protease</keyword>
<keyword evidence="9 11" id="KW-0472">Membrane</keyword>
<gene>
    <name evidence="14" type="ordered locus">NGK_0261</name>
</gene>
<dbReference type="Proteomes" id="UP000002564">
    <property type="component" value="Chromosome"/>
</dbReference>
<sequence length="368" mass="41615">MGMDNIDMFMPEQEEIQSMWKEILLNYGIFLLELLTVFGAIALIVLAIVQSKKQSESGSVVLTDFSENYKKQRQSFETFFLSEEETKHQEKKEKKKEKAEAKAEKKRLKEGGEKSAETQKSRLFVLDFDGDLYAHAVESLRHEITAVLLIAKPEDEVLLRLESPGGVVHGYGLAASQLRRLRERNIPLTVAVDKVAASGGYMMACVADKIVSAPFAIIGSVGVVAEVPNIHRLLKKHDIDVDVMTAGEFKRTVTFMGENTEKGKQKFRQELEETHQLFKQFVSENRPGLDIEKIATGEHWFGRQALALNLIDEISTSDDLLLKAFENKQVIEVKYQEKRSLIQRIGLQAEASVEKLFAKLVNRRADVM</sequence>
<dbReference type="GO" id="GO:0006508">
    <property type="term" value="P:proteolysis"/>
    <property type="evidence" value="ECO:0007669"/>
    <property type="project" value="UniProtKB-KW"/>
</dbReference>
<keyword evidence="6" id="KW-0378">Hydrolase</keyword>
<dbReference type="Gene3D" id="6.20.330.10">
    <property type="match status" value="1"/>
</dbReference>
<feature type="region of interest" description="Disordered" evidence="10">
    <location>
        <begin position="87"/>
        <end position="114"/>
    </location>
</feature>
<dbReference type="GO" id="GO:0005886">
    <property type="term" value="C:plasma membrane"/>
    <property type="evidence" value="ECO:0007669"/>
    <property type="project" value="UniProtKB-SubCell"/>
</dbReference>
<dbReference type="Pfam" id="PF08496">
    <property type="entry name" value="Peptidase_S49_N"/>
    <property type="match status" value="1"/>
</dbReference>
<evidence type="ECO:0000256" key="5">
    <source>
        <dbReference type="ARBA" id="ARBA00022692"/>
    </source>
</evidence>
<dbReference type="AlphaFoldDB" id="B4RJ00"/>
<dbReference type="PANTHER" id="PTHR42987:SF4">
    <property type="entry name" value="PROTEASE SOHB-RELATED"/>
    <property type="match status" value="1"/>
</dbReference>
<dbReference type="InterPro" id="IPR029045">
    <property type="entry name" value="ClpP/crotonase-like_dom_sf"/>
</dbReference>
<evidence type="ECO:0000256" key="3">
    <source>
        <dbReference type="ARBA" id="ARBA00022475"/>
    </source>
</evidence>
<feature type="domain" description="Peptidase S49 N-terminal proteobacteria" evidence="13">
    <location>
        <begin position="22"/>
        <end position="178"/>
    </location>
</feature>
<dbReference type="InterPro" id="IPR013703">
    <property type="entry name" value="Peptidase_S49_N_proteobac"/>
</dbReference>
<comment type="similarity">
    <text evidence="2">Belongs to the peptidase S49 family.</text>
</comment>
<reference evidence="14 15" key="1">
    <citation type="journal article" date="2008" name="J. Bacteriol.">
        <title>Complete genome sequence of Neisseria gonorrhoeae NCCP11945.</title>
        <authorList>
            <person name="Chung G.T."/>
            <person name="Yoo J.S."/>
            <person name="Oh H.B."/>
            <person name="Lee Y.S."/>
            <person name="Cha S.H."/>
            <person name="Kim S.J."/>
            <person name="Yoo C.K."/>
        </authorList>
    </citation>
    <scope>NUCLEOTIDE SEQUENCE [LARGE SCALE GENOMIC DNA]</scope>
    <source>
        <strain evidence="14 15">NCCP11945</strain>
    </source>
</reference>
<feature type="domain" description="Peptidase S49" evidence="12">
    <location>
        <begin position="181"/>
        <end position="330"/>
    </location>
</feature>
<evidence type="ECO:0000256" key="2">
    <source>
        <dbReference type="ARBA" id="ARBA00008683"/>
    </source>
</evidence>
<keyword evidence="5 11" id="KW-0812">Transmembrane</keyword>
<dbReference type="InterPro" id="IPR002142">
    <property type="entry name" value="Peptidase_S49"/>
</dbReference>
<dbReference type="PANTHER" id="PTHR42987">
    <property type="entry name" value="PEPTIDASE S49"/>
    <property type="match status" value="1"/>
</dbReference>
<protein>
    <submittedName>
        <fullName evidence="14">Putative protease</fullName>
    </submittedName>
</protein>
<dbReference type="HOGENOM" id="CLU_070316_0_0_4"/>
<dbReference type="Pfam" id="PF01343">
    <property type="entry name" value="Peptidase_S49"/>
    <property type="match status" value="1"/>
</dbReference>
<dbReference type="EMBL" id="CP001050">
    <property type="protein sequence ID" value="ACF28955.1"/>
    <property type="molecule type" value="Genomic_DNA"/>
</dbReference>
<evidence type="ECO:0000313" key="14">
    <source>
        <dbReference type="EMBL" id="ACF28955.1"/>
    </source>
</evidence>
<evidence type="ECO:0000256" key="11">
    <source>
        <dbReference type="SAM" id="Phobius"/>
    </source>
</evidence>
<evidence type="ECO:0000256" key="4">
    <source>
        <dbReference type="ARBA" id="ARBA00022670"/>
    </source>
</evidence>
<evidence type="ECO:0000259" key="12">
    <source>
        <dbReference type="Pfam" id="PF01343"/>
    </source>
</evidence>
<proteinExistence type="inferred from homology"/>
<evidence type="ECO:0000256" key="6">
    <source>
        <dbReference type="ARBA" id="ARBA00022801"/>
    </source>
</evidence>
<keyword evidence="8 11" id="KW-1133">Transmembrane helix</keyword>
<dbReference type="KEGG" id="ngk:NGK_0261"/>
<evidence type="ECO:0000313" key="15">
    <source>
        <dbReference type="Proteomes" id="UP000002564"/>
    </source>
</evidence>
<evidence type="ECO:0000259" key="13">
    <source>
        <dbReference type="Pfam" id="PF08496"/>
    </source>
</evidence>
<dbReference type="InterPro" id="IPR047272">
    <property type="entry name" value="S49_SppA_C"/>
</dbReference>
<comment type="subcellular location">
    <subcellularLocation>
        <location evidence="1">Cell membrane</location>
    </subcellularLocation>
</comment>